<evidence type="ECO:0000256" key="1">
    <source>
        <dbReference type="ARBA" id="ARBA00004167"/>
    </source>
</evidence>
<dbReference type="PANTHER" id="PTHR34978">
    <property type="entry name" value="POSSIBLE SENSOR-TRANSDUCER PROTEIN BLAR"/>
    <property type="match status" value="1"/>
</dbReference>
<evidence type="ECO:0000313" key="7">
    <source>
        <dbReference type="EMBL" id="EQD79946.1"/>
    </source>
</evidence>
<evidence type="ECO:0000256" key="3">
    <source>
        <dbReference type="ARBA" id="ARBA00022989"/>
    </source>
</evidence>
<dbReference type="InterPro" id="IPR008756">
    <property type="entry name" value="Peptidase_M56"/>
</dbReference>
<dbReference type="Gene3D" id="3.30.1150.10">
    <property type="match status" value="1"/>
</dbReference>
<name>T1C394_9ZZZZ</name>
<proteinExistence type="predicted"/>
<keyword evidence="4 5" id="KW-0472">Membrane</keyword>
<dbReference type="SUPFAM" id="SSF74653">
    <property type="entry name" value="TolA/TonB C-terminal domain"/>
    <property type="match status" value="1"/>
</dbReference>
<dbReference type="EMBL" id="AUZX01001069">
    <property type="protein sequence ID" value="EQD79946.1"/>
    <property type="molecule type" value="Genomic_DNA"/>
</dbReference>
<protein>
    <submittedName>
        <fullName evidence="7">TonB family protein</fullName>
    </submittedName>
</protein>
<feature type="transmembrane region" description="Helical" evidence="5">
    <location>
        <begin position="97"/>
        <end position="114"/>
    </location>
</feature>
<keyword evidence="2 5" id="KW-0812">Transmembrane</keyword>
<reference evidence="7" key="1">
    <citation type="submission" date="2013-08" db="EMBL/GenBank/DDBJ databases">
        <authorList>
            <person name="Mendez C."/>
            <person name="Richter M."/>
            <person name="Ferrer M."/>
            <person name="Sanchez J."/>
        </authorList>
    </citation>
    <scope>NUCLEOTIDE SEQUENCE</scope>
</reference>
<keyword evidence="3 5" id="KW-1133">Transmembrane helix</keyword>
<dbReference type="GO" id="GO:0055085">
    <property type="term" value="P:transmembrane transport"/>
    <property type="evidence" value="ECO:0007669"/>
    <property type="project" value="InterPro"/>
</dbReference>
<dbReference type="AlphaFoldDB" id="T1C394"/>
<dbReference type="Pfam" id="PF03544">
    <property type="entry name" value="TonB_C"/>
    <property type="match status" value="1"/>
</dbReference>
<dbReference type="InterPro" id="IPR006260">
    <property type="entry name" value="TonB/TolA_C"/>
</dbReference>
<feature type="non-terminal residue" evidence="7">
    <location>
        <position position="1"/>
    </location>
</feature>
<dbReference type="InterPro" id="IPR052173">
    <property type="entry name" value="Beta-lactam_resp_regulator"/>
</dbReference>
<comment type="subcellular location">
    <subcellularLocation>
        <location evidence="1">Membrane</location>
        <topology evidence="1">Single-pass membrane protein</topology>
    </subcellularLocation>
</comment>
<dbReference type="InterPro" id="IPR037682">
    <property type="entry name" value="TonB_C"/>
</dbReference>
<organism evidence="7">
    <name type="scientific">mine drainage metagenome</name>
    <dbReference type="NCBI Taxonomy" id="410659"/>
    <lineage>
        <taxon>unclassified sequences</taxon>
        <taxon>metagenomes</taxon>
        <taxon>ecological metagenomes</taxon>
    </lineage>
</organism>
<evidence type="ECO:0000256" key="2">
    <source>
        <dbReference type="ARBA" id="ARBA00022692"/>
    </source>
</evidence>
<feature type="domain" description="TonB C-terminal" evidence="6">
    <location>
        <begin position="130"/>
        <end position="229"/>
    </location>
</feature>
<comment type="caution">
    <text evidence="7">The sequence shown here is derived from an EMBL/GenBank/DDBJ whole genome shotgun (WGS) entry which is preliminary data.</text>
</comment>
<evidence type="ECO:0000259" key="6">
    <source>
        <dbReference type="PROSITE" id="PS52015"/>
    </source>
</evidence>
<dbReference type="PROSITE" id="PS52015">
    <property type="entry name" value="TONB_CTD"/>
    <property type="match status" value="1"/>
</dbReference>
<accession>T1C394</accession>
<feature type="transmembrane region" description="Helical" evidence="5">
    <location>
        <begin position="6"/>
        <end position="24"/>
    </location>
</feature>
<sequence>AQGDAWWNLLTALLGTLFWFHPLLPWARRRFLLDQELACDALLLQRHRAAPRAYADTLLLAATGAVLPLASGVAHPRQLKERIAMLAQTRRSLPRRAAGATLILVLLSSAVLAAPSPAPAAAHTVAGMNAPTQDISVNDKLPPRYPISAVKAHEQGTVYLAVLVGTQGMPLSIKQVHKPGPQPAQSLVNASLLAAAKWRFHPASRDGKPVAGWIEVPVMFKLDVADALAGKAAHKPPA</sequence>
<reference evidence="7" key="2">
    <citation type="journal article" date="2014" name="ISME J.">
        <title>Microbial stratification in low pH oxic and suboxic macroscopic growths along an acid mine drainage.</title>
        <authorList>
            <person name="Mendez-Garcia C."/>
            <person name="Mesa V."/>
            <person name="Sprenger R.R."/>
            <person name="Richter M."/>
            <person name="Diez M.S."/>
            <person name="Solano J."/>
            <person name="Bargiela R."/>
            <person name="Golyshina O.V."/>
            <person name="Manteca A."/>
            <person name="Ramos J.L."/>
            <person name="Gallego J.R."/>
            <person name="Llorente I."/>
            <person name="Martins Dos Santos V.A."/>
            <person name="Jensen O.N."/>
            <person name="Pelaez A.I."/>
            <person name="Sanchez J."/>
            <person name="Ferrer M."/>
        </authorList>
    </citation>
    <scope>NUCLEOTIDE SEQUENCE</scope>
</reference>
<evidence type="ECO:0000256" key="5">
    <source>
        <dbReference type="SAM" id="Phobius"/>
    </source>
</evidence>
<gene>
    <name evidence="7" type="ORF">B1A_01406</name>
</gene>
<dbReference type="NCBIfam" id="TIGR01352">
    <property type="entry name" value="tonB_Cterm"/>
    <property type="match status" value="1"/>
</dbReference>
<dbReference type="Pfam" id="PF05569">
    <property type="entry name" value="Peptidase_M56"/>
    <property type="match status" value="1"/>
</dbReference>
<evidence type="ECO:0000256" key="4">
    <source>
        <dbReference type="ARBA" id="ARBA00023136"/>
    </source>
</evidence>
<dbReference type="PANTHER" id="PTHR34978:SF3">
    <property type="entry name" value="SLR0241 PROTEIN"/>
    <property type="match status" value="1"/>
</dbReference>
<dbReference type="GO" id="GO:0016020">
    <property type="term" value="C:membrane"/>
    <property type="evidence" value="ECO:0007669"/>
    <property type="project" value="UniProtKB-SubCell"/>
</dbReference>